<dbReference type="PANTHER" id="PTHR45997:SF1">
    <property type="entry name" value="DNA LIGASE 4"/>
    <property type="match status" value="1"/>
</dbReference>
<sequence>MLFTSIKPMLLSTGMKAFDDEAFLFEPKWDGARILLHKQGDRLEAYTRNGHVVTGKFPELRKAVAAIKAPAAILDCEGVCLRGGKPAFDDFVYRLRIGDAAKINAAIRSHPATFIAFDVLHTSADHMDEPLTDRKARLADIVAPSDTIAPTASVNGKGKALQAWTIERDMEGIVAKRLDSRYRTDVVSGDWIKIKNVKTIDAIILGYRTEPRFALIVGLHFRTIRYKPVATVETGFTDLEKHAFLAIAEQLQDRTDRLVRWITPKLCCRIEYRDRTDRHQLLETRFKGFLFDKNPEDCRWTY</sequence>
<dbReference type="PROSITE" id="PS00697">
    <property type="entry name" value="DNA_LIGASE_A1"/>
    <property type="match status" value="1"/>
</dbReference>
<accession>A0ABW9XIP5</accession>
<dbReference type="SUPFAM" id="SSF50249">
    <property type="entry name" value="Nucleic acid-binding proteins"/>
    <property type="match status" value="1"/>
</dbReference>
<dbReference type="InterPro" id="IPR029710">
    <property type="entry name" value="LIG4"/>
</dbReference>
<comment type="caution">
    <text evidence="3">The sequence shown here is derived from an EMBL/GenBank/DDBJ whole genome shotgun (WGS) entry which is preliminary data.</text>
</comment>
<evidence type="ECO:0000313" key="4">
    <source>
        <dbReference type="Proteomes" id="UP000665561"/>
    </source>
</evidence>
<evidence type="ECO:0000313" key="3">
    <source>
        <dbReference type="EMBL" id="NBD22332.1"/>
    </source>
</evidence>
<reference evidence="3 4" key="1">
    <citation type="submission" date="2020-01" db="EMBL/GenBank/DDBJ databases">
        <title>Paenibacillus soybeanensis sp. nov. isolated from the nodules of soybean (Glycine max(L.) Merr).</title>
        <authorList>
            <person name="Wang H."/>
        </authorList>
    </citation>
    <scope>NUCLEOTIDE SEQUENCE [LARGE SCALE GENOMIC DNA]</scope>
    <source>
        <strain evidence="3 4">T1</strain>
    </source>
</reference>
<dbReference type="Proteomes" id="UP000665561">
    <property type="component" value="Unassembled WGS sequence"/>
</dbReference>
<dbReference type="Gene3D" id="3.30.470.30">
    <property type="entry name" value="DNA ligase/mRNA capping enzyme"/>
    <property type="match status" value="1"/>
</dbReference>
<dbReference type="PANTHER" id="PTHR45997">
    <property type="entry name" value="DNA LIGASE 4"/>
    <property type="match status" value="1"/>
</dbReference>
<name>A0ABW9XIP5_9BACL</name>
<dbReference type="InterPro" id="IPR012340">
    <property type="entry name" value="NA-bd_OB-fold"/>
</dbReference>
<gene>
    <name evidence="3" type="ORF">GT019_00450</name>
</gene>
<feature type="domain" description="ATP-dependent DNA ligase family profile" evidence="2">
    <location>
        <begin position="11"/>
        <end position="195"/>
    </location>
</feature>
<dbReference type="InterPro" id="IPR016059">
    <property type="entry name" value="DNA_ligase_ATP-dep_CS"/>
</dbReference>
<evidence type="ECO:0000256" key="1">
    <source>
        <dbReference type="ARBA" id="ARBA00034003"/>
    </source>
</evidence>
<dbReference type="SUPFAM" id="SSF56091">
    <property type="entry name" value="DNA ligase/mRNA capping enzyme, catalytic domain"/>
    <property type="match status" value="1"/>
</dbReference>
<dbReference type="Pfam" id="PF01068">
    <property type="entry name" value="DNA_ligase_A_M"/>
    <property type="match status" value="1"/>
</dbReference>
<dbReference type="CDD" id="cd07906">
    <property type="entry name" value="Adenylation_DNA_ligase_LigD_LigC"/>
    <property type="match status" value="1"/>
</dbReference>
<dbReference type="InterPro" id="IPR012310">
    <property type="entry name" value="DNA_ligase_ATP-dep_cent"/>
</dbReference>
<dbReference type="Gene3D" id="2.40.50.140">
    <property type="entry name" value="Nucleic acid-binding proteins"/>
    <property type="match status" value="1"/>
</dbReference>
<dbReference type="RefSeq" id="WP_161740112.1">
    <property type="nucleotide sequence ID" value="NZ_JAAAMV010000001.1"/>
</dbReference>
<keyword evidence="3" id="KW-0436">Ligase</keyword>
<protein>
    <submittedName>
        <fullName evidence="3">DNA ligase</fullName>
    </submittedName>
</protein>
<proteinExistence type="predicted"/>
<evidence type="ECO:0000259" key="2">
    <source>
        <dbReference type="Pfam" id="PF01068"/>
    </source>
</evidence>
<dbReference type="Gene3D" id="3.30.1490.70">
    <property type="match status" value="1"/>
</dbReference>
<dbReference type="GO" id="GO:0016874">
    <property type="term" value="F:ligase activity"/>
    <property type="evidence" value="ECO:0007669"/>
    <property type="project" value="UniProtKB-KW"/>
</dbReference>
<comment type="catalytic activity">
    <reaction evidence="1">
        <text>ATP + (deoxyribonucleotide)n-3'-hydroxyl + 5'-phospho-(deoxyribonucleotide)m = (deoxyribonucleotide)n+m + AMP + diphosphate.</text>
        <dbReference type="EC" id="6.5.1.1"/>
    </reaction>
</comment>
<keyword evidence="4" id="KW-1185">Reference proteome</keyword>
<dbReference type="EMBL" id="JAAAMV010000001">
    <property type="protein sequence ID" value="NBD22332.1"/>
    <property type="molecule type" value="Genomic_DNA"/>
</dbReference>
<organism evidence="3 4">
    <name type="scientific">Paenibacillus glycinis</name>
    <dbReference type="NCBI Taxonomy" id="2697035"/>
    <lineage>
        <taxon>Bacteria</taxon>
        <taxon>Bacillati</taxon>
        <taxon>Bacillota</taxon>
        <taxon>Bacilli</taxon>
        <taxon>Bacillales</taxon>
        <taxon>Paenibacillaceae</taxon>
        <taxon>Paenibacillus</taxon>
    </lineage>
</organism>